<organism evidence="4 5">
    <name type="scientific">Bacillus thuringiensis serovar mexicanensis</name>
    <dbReference type="NCBI Taxonomy" id="180868"/>
    <lineage>
        <taxon>Bacteria</taxon>
        <taxon>Bacillati</taxon>
        <taxon>Bacillota</taxon>
        <taxon>Bacilli</taxon>
        <taxon>Bacillales</taxon>
        <taxon>Bacillaceae</taxon>
        <taxon>Bacillus</taxon>
        <taxon>Bacillus cereus group</taxon>
    </lineage>
</organism>
<evidence type="ECO:0000313" key="4">
    <source>
        <dbReference type="EMBL" id="OTW50858.1"/>
    </source>
</evidence>
<keyword evidence="1" id="KW-0694">RNA-binding</keyword>
<dbReference type="InterPro" id="IPR010920">
    <property type="entry name" value="LSM_dom_sf"/>
</dbReference>
<keyword evidence="4" id="KW-0489">Methyltransferase</keyword>
<gene>
    <name evidence="4" type="ORF">BK699_09950</name>
</gene>
<evidence type="ECO:0000256" key="1">
    <source>
        <dbReference type="ARBA" id="ARBA00022884"/>
    </source>
</evidence>
<dbReference type="EMBL" id="NFCF01000063">
    <property type="protein sequence ID" value="OTW50858.1"/>
    <property type="molecule type" value="Genomic_DNA"/>
</dbReference>
<dbReference type="PROSITE" id="PS52002">
    <property type="entry name" value="SM"/>
    <property type="match status" value="1"/>
</dbReference>
<dbReference type="Pfam" id="PF17209">
    <property type="entry name" value="Hfq"/>
    <property type="match status" value="1"/>
</dbReference>
<accession>A0A242WAI0</accession>
<feature type="domain" description="Sm" evidence="3">
    <location>
        <begin position="8"/>
        <end position="81"/>
    </location>
</feature>
<sequence>MANQAVQNKVIENVKGKNSKVHFILNNGFRIEGKILDYDDFCILVSSKAPFKEKQTGDKQVFQKQLIYKHNISTIELPNTFKY</sequence>
<dbReference type="RefSeq" id="WP_000013188.1">
    <property type="nucleotide sequence ID" value="NZ_NFCF01000063.1"/>
</dbReference>
<dbReference type="PANTHER" id="PTHR34772:SF1">
    <property type="entry name" value="RNA-BINDING PROTEIN HFQ"/>
    <property type="match status" value="1"/>
</dbReference>
<dbReference type="InterPro" id="IPR047575">
    <property type="entry name" value="Sm"/>
</dbReference>
<evidence type="ECO:0000259" key="3">
    <source>
        <dbReference type="PROSITE" id="PS52002"/>
    </source>
</evidence>
<comment type="caution">
    <text evidence="4">The sequence shown here is derived from an EMBL/GenBank/DDBJ whole genome shotgun (WGS) entry which is preliminary data.</text>
</comment>
<keyword evidence="4" id="KW-0808">Transferase</keyword>
<evidence type="ECO:0000256" key="2">
    <source>
        <dbReference type="ARBA" id="ARBA00023016"/>
    </source>
</evidence>
<protein>
    <submittedName>
        <fullName evidence="4">Homocysteine methyltransferase</fullName>
    </submittedName>
</protein>
<evidence type="ECO:0000313" key="5">
    <source>
        <dbReference type="Proteomes" id="UP000195152"/>
    </source>
</evidence>
<dbReference type="Proteomes" id="UP000195152">
    <property type="component" value="Unassembled WGS sequence"/>
</dbReference>
<dbReference type="GO" id="GO:0003723">
    <property type="term" value="F:RNA binding"/>
    <property type="evidence" value="ECO:0007669"/>
    <property type="project" value="UniProtKB-KW"/>
</dbReference>
<dbReference type="GO" id="GO:0006355">
    <property type="term" value="P:regulation of DNA-templated transcription"/>
    <property type="evidence" value="ECO:0007669"/>
    <property type="project" value="InterPro"/>
</dbReference>
<proteinExistence type="predicted"/>
<dbReference type="GO" id="GO:0043487">
    <property type="term" value="P:regulation of RNA stability"/>
    <property type="evidence" value="ECO:0007669"/>
    <property type="project" value="TreeGrafter"/>
</dbReference>
<reference evidence="4 5" key="1">
    <citation type="submission" date="2016-10" db="EMBL/GenBank/DDBJ databases">
        <title>Comparative genomics of Bacillus thuringiensis reveals a path to pathogens against multiple invertebrate hosts.</title>
        <authorList>
            <person name="Zheng J."/>
            <person name="Gao Q."/>
            <person name="Liu H."/>
            <person name="Peng D."/>
            <person name="Ruan L."/>
            <person name="Sun M."/>
        </authorList>
    </citation>
    <scope>NUCLEOTIDE SEQUENCE [LARGE SCALE GENOMIC DNA]</scope>
    <source>
        <strain evidence="4">BGSC 4AC1</strain>
    </source>
</reference>
<dbReference type="InterPro" id="IPR005001">
    <property type="entry name" value="Hfq"/>
</dbReference>
<dbReference type="GO" id="GO:0045974">
    <property type="term" value="P:regulation of translation, ncRNA-mediated"/>
    <property type="evidence" value="ECO:0007669"/>
    <property type="project" value="TreeGrafter"/>
</dbReference>
<dbReference type="Gene3D" id="2.30.30.100">
    <property type="match status" value="1"/>
</dbReference>
<keyword evidence="2" id="KW-0346">Stress response</keyword>
<dbReference type="GO" id="GO:0005829">
    <property type="term" value="C:cytosol"/>
    <property type="evidence" value="ECO:0007669"/>
    <property type="project" value="TreeGrafter"/>
</dbReference>
<name>A0A242WAI0_BACTU</name>
<dbReference type="PANTHER" id="PTHR34772">
    <property type="entry name" value="RNA-BINDING PROTEIN HFQ"/>
    <property type="match status" value="1"/>
</dbReference>
<dbReference type="GO" id="GO:0032259">
    <property type="term" value="P:methylation"/>
    <property type="evidence" value="ECO:0007669"/>
    <property type="project" value="UniProtKB-KW"/>
</dbReference>
<dbReference type="AlphaFoldDB" id="A0A242WAI0"/>
<dbReference type="SUPFAM" id="SSF50182">
    <property type="entry name" value="Sm-like ribonucleoproteins"/>
    <property type="match status" value="1"/>
</dbReference>
<dbReference type="GO" id="GO:0008168">
    <property type="term" value="F:methyltransferase activity"/>
    <property type="evidence" value="ECO:0007669"/>
    <property type="project" value="UniProtKB-KW"/>
</dbReference>